<organism evidence="2 3">
    <name type="scientific">Trichoderma aggressivum f. europaeum</name>
    <dbReference type="NCBI Taxonomy" id="173218"/>
    <lineage>
        <taxon>Eukaryota</taxon>
        <taxon>Fungi</taxon>
        <taxon>Dikarya</taxon>
        <taxon>Ascomycota</taxon>
        <taxon>Pezizomycotina</taxon>
        <taxon>Sordariomycetes</taxon>
        <taxon>Hypocreomycetidae</taxon>
        <taxon>Hypocreales</taxon>
        <taxon>Hypocreaceae</taxon>
        <taxon>Trichoderma</taxon>
    </lineage>
</organism>
<comment type="caution">
    <text evidence="2">The sequence shown here is derived from an EMBL/GenBank/DDBJ whole genome shotgun (WGS) entry which is preliminary data.</text>
</comment>
<dbReference type="GeneID" id="87921083"/>
<sequence>MYEAAQAKAAEGAIGADAWPQLNFNGNNTTSTALGLPEGATYSLVHLQATAQGGGSLATGHGTCKAHVRVPEHPGRAGGEGEGEGEAWGKTETLLGHHTVRPGGCWHAHAHPSVADERARASKSDVGTPPDAAPQNTKGGIRTMTKGKMEGLWKGADGQSAKPQNAKGRKMQYQRQPGHQA</sequence>
<dbReference type="Proteomes" id="UP001273209">
    <property type="component" value="Unassembled WGS sequence"/>
</dbReference>
<evidence type="ECO:0000256" key="1">
    <source>
        <dbReference type="SAM" id="MobiDB-lite"/>
    </source>
</evidence>
<gene>
    <name evidence="2" type="ORF">Triagg1_6542</name>
</gene>
<feature type="compositionally biased region" description="Basic and acidic residues" evidence="1">
    <location>
        <begin position="114"/>
        <end position="123"/>
    </location>
</feature>
<accession>A0AAE1IF00</accession>
<evidence type="ECO:0000313" key="3">
    <source>
        <dbReference type="Proteomes" id="UP001273209"/>
    </source>
</evidence>
<dbReference type="RefSeq" id="XP_062754479.1">
    <property type="nucleotide sequence ID" value="XM_062901178.1"/>
</dbReference>
<dbReference type="AlphaFoldDB" id="A0AAE1IF00"/>
<keyword evidence="3" id="KW-1185">Reference proteome</keyword>
<name>A0AAE1IF00_9HYPO</name>
<proteinExistence type="predicted"/>
<evidence type="ECO:0000313" key="2">
    <source>
        <dbReference type="EMBL" id="KAK4070121.1"/>
    </source>
</evidence>
<dbReference type="EMBL" id="JAWRVG010000026">
    <property type="protein sequence ID" value="KAK4070121.1"/>
    <property type="molecule type" value="Genomic_DNA"/>
</dbReference>
<protein>
    <submittedName>
        <fullName evidence="2">Uncharacterized protein</fullName>
    </submittedName>
</protein>
<feature type="region of interest" description="Disordered" evidence="1">
    <location>
        <begin position="99"/>
        <end position="181"/>
    </location>
</feature>
<reference evidence="2" key="1">
    <citation type="submission" date="2023-11" db="EMBL/GenBank/DDBJ databases">
        <title>The genome sequences of three competitors of mushroom-forming fungi.</title>
        <authorList>
            <person name="Beijen E."/>
            <person name="Ohm R.A."/>
        </authorList>
    </citation>
    <scope>NUCLEOTIDE SEQUENCE</scope>
    <source>
        <strain evidence="2">CBS 100526</strain>
    </source>
</reference>